<proteinExistence type="predicted"/>
<evidence type="ECO:0000313" key="2">
    <source>
        <dbReference type="EMBL" id="CAG8700683.1"/>
    </source>
</evidence>
<evidence type="ECO:0000313" key="3">
    <source>
        <dbReference type="Proteomes" id="UP000789405"/>
    </source>
</evidence>
<organism evidence="2 3">
    <name type="scientific">Dentiscutata erythropus</name>
    <dbReference type="NCBI Taxonomy" id="1348616"/>
    <lineage>
        <taxon>Eukaryota</taxon>
        <taxon>Fungi</taxon>
        <taxon>Fungi incertae sedis</taxon>
        <taxon>Mucoromycota</taxon>
        <taxon>Glomeromycotina</taxon>
        <taxon>Glomeromycetes</taxon>
        <taxon>Diversisporales</taxon>
        <taxon>Gigasporaceae</taxon>
        <taxon>Dentiscutata</taxon>
    </lineage>
</organism>
<accession>A0A9N9N4T4</accession>
<comment type="caution">
    <text evidence="2">The sequence shown here is derived from an EMBL/GenBank/DDBJ whole genome shotgun (WGS) entry which is preliminary data.</text>
</comment>
<feature type="region of interest" description="Disordered" evidence="1">
    <location>
        <begin position="93"/>
        <end position="116"/>
    </location>
</feature>
<feature type="region of interest" description="Disordered" evidence="1">
    <location>
        <begin position="67"/>
        <end position="86"/>
    </location>
</feature>
<name>A0A9N9N4T4_9GLOM</name>
<gene>
    <name evidence="2" type="ORF">DERYTH_LOCUS12967</name>
</gene>
<dbReference type="Proteomes" id="UP000789405">
    <property type="component" value="Unassembled WGS sequence"/>
</dbReference>
<dbReference type="EMBL" id="CAJVPY010008785">
    <property type="protein sequence ID" value="CAG8700683.1"/>
    <property type="molecule type" value="Genomic_DNA"/>
</dbReference>
<dbReference type="OrthoDB" id="2431558at2759"/>
<sequence length="477" mass="55816">IAKSWEQNRSHEKIYLHKPKFINCETNNGGTVYDGVNRGAITSNNSGLPKKVEKRRSPFGMELRERKKQVHYDENQDPDFSDSSDYLEPKRLTYEIEDEPALEQKLSDSPEETTNMSNNELDAYVNETIRDGNKWIVCDTDVRDLLIKWKQEKPRPRTDLAFYDIIDITLGSNSDFVQSLPIDAVQDMKQSKMFPTPNMDNVDEMKNYIIDFIKTNEFRNFVDESYLKTRVNNKTKFVWDYLNILVESFERDNDLTNYNLSEFGYREIFFTPLTRSLFRGTHREMNIYFGEKYLFASTEDRNREKKDGEDRNFGRKIDIIWSMKPTDLEFSIGEISGPPNQLDHSHFFNDKIKIAKMLKVIINRIVKKYGGTGMDLNNEVVVYEMSIPFRGLYIFCEVMRSKLPTNEVEIGLLLRSVSVFLKFKELLGKSLADLRKYIQDACTRTPDNNENAHLFITLTDLTPEKKKVQLVDGKKKK</sequence>
<keyword evidence="3" id="KW-1185">Reference proteome</keyword>
<reference evidence="2" key="1">
    <citation type="submission" date="2021-06" db="EMBL/GenBank/DDBJ databases">
        <authorList>
            <person name="Kallberg Y."/>
            <person name="Tangrot J."/>
            <person name="Rosling A."/>
        </authorList>
    </citation>
    <scope>NUCLEOTIDE SEQUENCE</scope>
    <source>
        <strain evidence="2">MA453B</strain>
    </source>
</reference>
<feature type="non-terminal residue" evidence="2">
    <location>
        <position position="477"/>
    </location>
</feature>
<protein>
    <submittedName>
        <fullName evidence="2">1399_t:CDS:1</fullName>
    </submittedName>
</protein>
<dbReference type="AlphaFoldDB" id="A0A9N9N4T4"/>
<evidence type="ECO:0000256" key="1">
    <source>
        <dbReference type="SAM" id="MobiDB-lite"/>
    </source>
</evidence>